<evidence type="ECO:0000256" key="2">
    <source>
        <dbReference type="SAM" id="SignalP"/>
    </source>
</evidence>
<accession>A0A2N3XSF2</accession>
<protein>
    <submittedName>
        <fullName evidence="5">N-acetylmuramoyl-L-alanine amidase</fullName>
    </submittedName>
</protein>
<name>A0A2N3XSF2_SACSN</name>
<organism evidence="5 6">
    <name type="scientific">Saccharopolyspora spinosa</name>
    <dbReference type="NCBI Taxonomy" id="60894"/>
    <lineage>
        <taxon>Bacteria</taxon>
        <taxon>Bacillati</taxon>
        <taxon>Actinomycetota</taxon>
        <taxon>Actinomycetes</taxon>
        <taxon>Pseudonocardiales</taxon>
        <taxon>Pseudonocardiaceae</taxon>
        <taxon>Saccharopolyspora</taxon>
    </lineage>
</organism>
<dbReference type="EMBL" id="PJNB01000001">
    <property type="protein sequence ID" value="PKW13604.1"/>
    <property type="molecule type" value="Genomic_DNA"/>
</dbReference>
<dbReference type="PANTHER" id="PTHR11022:SF41">
    <property type="entry name" value="PEPTIDOGLYCAN-RECOGNITION PROTEIN LC-RELATED"/>
    <property type="match status" value="1"/>
</dbReference>
<dbReference type="PANTHER" id="PTHR11022">
    <property type="entry name" value="PEPTIDOGLYCAN RECOGNITION PROTEIN"/>
    <property type="match status" value="1"/>
</dbReference>
<evidence type="ECO:0000313" key="5">
    <source>
        <dbReference type="EMBL" id="PKW13604.1"/>
    </source>
</evidence>
<feature type="domain" description="N-acetylmuramoyl-L-alanine amidase" evidence="3">
    <location>
        <begin position="157"/>
        <end position="320"/>
    </location>
</feature>
<evidence type="ECO:0000259" key="4">
    <source>
        <dbReference type="SMART" id="SM00701"/>
    </source>
</evidence>
<feature type="chain" id="PRO_5014729917" evidence="2">
    <location>
        <begin position="24"/>
        <end position="351"/>
    </location>
</feature>
<feature type="signal peptide" evidence="2">
    <location>
        <begin position="1"/>
        <end position="23"/>
    </location>
</feature>
<sequence>MRLRFSVPIVLLVTATALPGASAAETPETTSTRVALRDAPMNRDATREVHPGGVFDLVGVTWHGPAPDRVEVRTRSAAGWTPWSELEAIDGAQGSEPLWTGRADTAEVRASRTGADVTGELELIAINPGSAPAAPPRSSAPGQPPVVGRAQWGADESQMTWPPERTETKAVVVHHTAGTNDYDCGRSADIVRAIYRYHAVELKWGDIGYHALVDKCGTIFEGRAGGLREDIIGGHARGFNGGTFGVSMMGNYDRIAPSGATIESVAAISGWKLNTARVPADGRTELIAGPANNSHFPPGAAVPLPTIFGHRDVSKTICPGQRGYEQLDKIRARATAMQRDHRPSPVDRSFN</sequence>
<evidence type="ECO:0000256" key="1">
    <source>
        <dbReference type="ARBA" id="ARBA00007553"/>
    </source>
</evidence>
<dbReference type="GO" id="GO:0008270">
    <property type="term" value="F:zinc ion binding"/>
    <property type="evidence" value="ECO:0007669"/>
    <property type="project" value="InterPro"/>
</dbReference>
<feature type="domain" description="Peptidoglycan recognition protein family" evidence="4">
    <location>
        <begin position="144"/>
        <end position="293"/>
    </location>
</feature>
<dbReference type="RefSeq" id="WP_010313438.1">
    <property type="nucleotide sequence ID" value="NZ_CP061007.1"/>
</dbReference>
<evidence type="ECO:0000313" key="6">
    <source>
        <dbReference type="Proteomes" id="UP000233786"/>
    </source>
</evidence>
<proteinExistence type="inferred from homology"/>
<dbReference type="AlphaFoldDB" id="A0A2N3XSF2"/>
<dbReference type="SMART" id="SM00644">
    <property type="entry name" value="Ami_2"/>
    <property type="match status" value="1"/>
</dbReference>
<keyword evidence="2" id="KW-0732">Signal</keyword>
<dbReference type="CDD" id="cd06583">
    <property type="entry name" value="PGRP"/>
    <property type="match status" value="1"/>
</dbReference>
<dbReference type="Gene3D" id="3.40.80.10">
    <property type="entry name" value="Peptidoglycan recognition protein-like"/>
    <property type="match status" value="1"/>
</dbReference>
<comment type="caution">
    <text evidence="5">The sequence shown here is derived from an EMBL/GenBank/DDBJ whole genome shotgun (WGS) entry which is preliminary data.</text>
</comment>
<dbReference type="InterPro" id="IPR002502">
    <property type="entry name" value="Amidase_domain"/>
</dbReference>
<evidence type="ECO:0000259" key="3">
    <source>
        <dbReference type="SMART" id="SM00644"/>
    </source>
</evidence>
<gene>
    <name evidence="5" type="ORF">A8926_1144</name>
</gene>
<dbReference type="GO" id="GO:0008745">
    <property type="term" value="F:N-acetylmuramoyl-L-alanine amidase activity"/>
    <property type="evidence" value="ECO:0007669"/>
    <property type="project" value="InterPro"/>
</dbReference>
<dbReference type="Proteomes" id="UP000233786">
    <property type="component" value="Unassembled WGS sequence"/>
</dbReference>
<dbReference type="InterPro" id="IPR015510">
    <property type="entry name" value="PGRP"/>
</dbReference>
<dbReference type="InterPro" id="IPR036505">
    <property type="entry name" value="Amidase/PGRP_sf"/>
</dbReference>
<dbReference type="GO" id="GO:0009253">
    <property type="term" value="P:peptidoglycan catabolic process"/>
    <property type="evidence" value="ECO:0007669"/>
    <property type="project" value="InterPro"/>
</dbReference>
<dbReference type="InterPro" id="IPR006619">
    <property type="entry name" value="PGRP_domain_met/bac"/>
</dbReference>
<dbReference type="Pfam" id="PF01510">
    <property type="entry name" value="Amidase_2"/>
    <property type="match status" value="1"/>
</dbReference>
<dbReference type="OrthoDB" id="514320at2"/>
<dbReference type="SUPFAM" id="SSF55846">
    <property type="entry name" value="N-acetylmuramoyl-L-alanine amidase-like"/>
    <property type="match status" value="1"/>
</dbReference>
<dbReference type="SMART" id="SM00701">
    <property type="entry name" value="PGRP"/>
    <property type="match status" value="1"/>
</dbReference>
<reference evidence="5" key="1">
    <citation type="submission" date="2017-12" db="EMBL/GenBank/DDBJ databases">
        <title>Sequencing the genomes of 1000 Actinobacteria strains.</title>
        <authorList>
            <person name="Klenk H.-P."/>
        </authorList>
    </citation>
    <scope>NUCLEOTIDE SEQUENCE [LARGE SCALE GENOMIC DNA]</scope>
    <source>
        <strain evidence="5">DSM 44228</strain>
    </source>
</reference>
<keyword evidence="6" id="KW-1185">Reference proteome</keyword>
<comment type="similarity">
    <text evidence="1">Belongs to the N-acetylmuramoyl-L-alanine amidase 2 family.</text>
</comment>